<reference evidence="3" key="1">
    <citation type="journal article" date="2020" name="Stud. Mycol.">
        <title>101 Dothideomycetes genomes: a test case for predicting lifestyles and emergence of pathogens.</title>
        <authorList>
            <person name="Haridas S."/>
            <person name="Albert R."/>
            <person name="Binder M."/>
            <person name="Bloem J."/>
            <person name="Labutti K."/>
            <person name="Salamov A."/>
            <person name="Andreopoulos B."/>
            <person name="Baker S."/>
            <person name="Barry K."/>
            <person name="Bills G."/>
            <person name="Bluhm B."/>
            <person name="Cannon C."/>
            <person name="Castanera R."/>
            <person name="Culley D."/>
            <person name="Daum C."/>
            <person name="Ezra D."/>
            <person name="Gonzalez J."/>
            <person name="Henrissat B."/>
            <person name="Kuo A."/>
            <person name="Liang C."/>
            <person name="Lipzen A."/>
            <person name="Lutzoni F."/>
            <person name="Magnuson J."/>
            <person name="Mondo S."/>
            <person name="Nolan M."/>
            <person name="Ohm R."/>
            <person name="Pangilinan J."/>
            <person name="Park H.-J."/>
            <person name="Ramirez L."/>
            <person name="Alfaro M."/>
            <person name="Sun H."/>
            <person name="Tritt A."/>
            <person name="Yoshinaga Y."/>
            <person name="Zwiers L.-H."/>
            <person name="Turgeon B."/>
            <person name="Goodwin S."/>
            <person name="Spatafora J."/>
            <person name="Crous P."/>
            <person name="Grigoriev I."/>
        </authorList>
    </citation>
    <scope>NUCLEOTIDE SEQUENCE</scope>
    <source>
        <strain evidence="3">CBS 121410</strain>
    </source>
</reference>
<dbReference type="SMART" id="SM00257">
    <property type="entry name" value="LysM"/>
    <property type="match status" value="1"/>
</dbReference>
<gene>
    <name evidence="3" type="ORF">K490DRAFT_61604</name>
</gene>
<dbReference type="InterPro" id="IPR036779">
    <property type="entry name" value="LysM_dom_sf"/>
</dbReference>
<evidence type="ECO:0000259" key="2">
    <source>
        <dbReference type="PROSITE" id="PS51782"/>
    </source>
</evidence>
<proteinExistence type="predicted"/>
<dbReference type="Proteomes" id="UP000799776">
    <property type="component" value="Unassembled WGS sequence"/>
</dbReference>
<dbReference type="OrthoDB" id="2107166at2759"/>
<sequence length="172" mass="19234">MAHYSTLDEDENRLPEGMTRVGYDADTGRYTYQDSDGSYWEGPSGARYGRLERVEDGGQDAGPHDALLEAQEQRAIKASNKRAWQYMLPFFLIIIVFLLMLFRFLNSSPGGTAPIRCPQDSYSYAIKGGDTCWSIAHLHELSDPQLLRDANPGLDCDNLAIGKEICIPDPNE</sequence>
<dbReference type="Gene3D" id="3.10.350.10">
    <property type="entry name" value="LysM domain"/>
    <property type="match status" value="1"/>
</dbReference>
<feature type="domain" description="LysM" evidence="2">
    <location>
        <begin position="122"/>
        <end position="167"/>
    </location>
</feature>
<evidence type="ECO:0000313" key="3">
    <source>
        <dbReference type="EMBL" id="KAF2092159.1"/>
    </source>
</evidence>
<keyword evidence="1" id="KW-0812">Transmembrane</keyword>
<accession>A0A9P4I229</accession>
<protein>
    <submittedName>
        <fullName evidence="3">Carbohydrate-binding module family 50 protein</fullName>
    </submittedName>
</protein>
<evidence type="ECO:0000313" key="4">
    <source>
        <dbReference type="Proteomes" id="UP000799776"/>
    </source>
</evidence>
<dbReference type="InterPro" id="IPR018392">
    <property type="entry name" value="LysM"/>
</dbReference>
<dbReference type="EMBL" id="ML978711">
    <property type="protein sequence ID" value="KAF2092159.1"/>
    <property type="molecule type" value="Genomic_DNA"/>
</dbReference>
<dbReference type="AlphaFoldDB" id="A0A9P4I229"/>
<organism evidence="3 4">
    <name type="scientific">Saccharata proteae CBS 121410</name>
    <dbReference type="NCBI Taxonomy" id="1314787"/>
    <lineage>
        <taxon>Eukaryota</taxon>
        <taxon>Fungi</taxon>
        <taxon>Dikarya</taxon>
        <taxon>Ascomycota</taxon>
        <taxon>Pezizomycotina</taxon>
        <taxon>Dothideomycetes</taxon>
        <taxon>Dothideomycetes incertae sedis</taxon>
        <taxon>Botryosphaeriales</taxon>
        <taxon>Saccharataceae</taxon>
        <taxon>Saccharata</taxon>
    </lineage>
</organism>
<keyword evidence="1" id="KW-1133">Transmembrane helix</keyword>
<dbReference type="SUPFAM" id="SSF54106">
    <property type="entry name" value="LysM domain"/>
    <property type="match status" value="1"/>
</dbReference>
<dbReference type="Pfam" id="PF01476">
    <property type="entry name" value="LysM"/>
    <property type="match status" value="1"/>
</dbReference>
<feature type="transmembrane region" description="Helical" evidence="1">
    <location>
        <begin position="83"/>
        <end position="105"/>
    </location>
</feature>
<dbReference type="CDD" id="cd00118">
    <property type="entry name" value="LysM"/>
    <property type="match status" value="1"/>
</dbReference>
<evidence type="ECO:0000256" key="1">
    <source>
        <dbReference type="SAM" id="Phobius"/>
    </source>
</evidence>
<name>A0A9P4I229_9PEZI</name>
<dbReference type="PROSITE" id="PS51782">
    <property type="entry name" value="LYSM"/>
    <property type="match status" value="1"/>
</dbReference>
<keyword evidence="4" id="KW-1185">Reference proteome</keyword>
<comment type="caution">
    <text evidence="3">The sequence shown here is derived from an EMBL/GenBank/DDBJ whole genome shotgun (WGS) entry which is preliminary data.</text>
</comment>
<keyword evidence="1" id="KW-0472">Membrane</keyword>